<dbReference type="InterPro" id="IPR044742">
    <property type="entry name" value="DEAD/DEAH_RhlB"/>
</dbReference>
<feature type="compositionally biased region" description="Basic residues" evidence="6">
    <location>
        <begin position="9"/>
        <end position="18"/>
    </location>
</feature>
<evidence type="ECO:0000256" key="4">
    <source>
        <dbReference type="ARBA" id="ARBA00022806"/>
    </source>
</evidence>
<dbReference type="InterPro" id="IPR027417">
    <property type="entry name" value="P-loop_NTPase"/>
</dbReference>
<gene>
    <name evidence="9" type="ORF">VaNZ11_008035</name>
</gene>
<name>A0ABQ5S4A0_9CHLO</name>
<dbReference type="InterPro" id="IPR050079">
    <property type="entry name" value="DEAD_box_RNA_helicase"/>
</dbReference>
<keyword evidence="4" id="KW-0347">Helicase</keyword>
<feature type="region of interest" description="Disordered" evidence="6">
    <location>
        <begin position="975"/>
        <end position="994"/>
    </location>
</feature>
<feature type="compositionally biased region" description="Basic and acidic residues" evidence="6">
    <location>
        <begin position="735"/>
        <end position="744"/>
    </location>
</feature>
<dbReference type="SMART" id="SM00490">
    <property type="entry name" value="HELICc"/>
    <property type="match status" value="1"/>
</dbReference>
<dbReference type="InterPro" id="IPR011545">
    <property type="entry name" value="DEAD/DEAH_box_helicase_dom"/>
</dbReference>
<evidence type="ECO:0000256" key="6">
    <source>
        <dbReference type="SAM" id="MobiDB-lite"/>
    </source>
</evidence>
<keyword evidence="2" id="KW-0547">Nucleotide-binding</keyword>
<dbReference type="SUPFAM" id="SSF52540">
    <property type="entry name" value="P-loop containing nucleoside triphosphate hydrolases"/>
    <property type="match status" value="1"/>
</dbReference>
<feature type="region of interest" description="Disordered" evidence="6">
    <location>
        <begin position="82"/>
        <end position="139"/>
    </location>
</feature>
<dbReference type="SMART" id="SM00487">
    <property type="entry name" value="DEXDc"/>
    <property type="match status" value="1"/>
</dbReference>
<feature type="region of interest" description="Disordered" evidence="6">
    <location>
        <begin position="1"/>
        <end position="34"/>
    </location>
</feature>
<evidence type="ECO:0000259" key="8">
    <source>
        <dbReference type="PROSITE" id="PS51194"/>
    </source>
</evidence>
<dbReference type="CDD" id="cd18787">
    <property type="entry name" value="SF2_C_DEAD"/>
    <property type="match status" value="1"/>
</dbReference>
<evidence type="ECO:0000256" key="3">
    <source>
        <dbReference type="ARBA" id="ARBA00022801"/>
    </source>
</evidence>
<dbReference type="Gene3D" id="3.40.50.300">
    <property type="entry name" value="P-loop containing nucleotide triphosphate hydrolases"/>
    <property type="match status" value="2"/>
</dbReference>
<sequence length="1028" mass="109805">MGVDYVARKSAKKRKKRERQAVGKDGVAQRERRRKKIRRLCQGVCYKTPELTEEDKRWSDQENGDNVGALDSDVEEAVARVNSHQGASTTAAAATARGSRLQKQSAAADGKKTKEKQKRKRADVGEDDDNGGGGGRTKLSTSVQLLAPSVLAQNARQAALRKLPVGAKTDALEQFPPLLQACMLSLHHLEPTPVQERCWPSALEGRDIQGVAEPGSGKTLAYLLPGLVKLQTDGHSAASHPEGPAMLVLLPTRELAQQVAGQCRAIRPVTGLRTLCVFGGAPREEQAALLLTKQPHVLVATPGRLLDLVDGGELKLQDTVRYLVLDEADKMLSLGFKPQLDRLYDMHLKSHDEAATTATAAPATRNKKAAKAKIAQEPAPLPGAMAAGDGPRPQVLLFSATMPETVIVAAAQWLRRPEIVSVNSSGANAISRTVTQVVHVCADHKKPEKLLKHLHRVRESIPPGCRNPHRVLVFANRVKTVRFLTTTLSREGYKVAQLHGQRSQVERNQAVANFRSGKVQVLVATDVAARGLDIRALPYVVNYDFPSRLETYVHRVGRTGRLSAYGHAYSFFSRNLAPLAPPLLDLLRAHDQAVDPNLMALAAAWKVAEEKLGGKGVASAAAAIARGVTAKTGDADGEGEDDDEGDDHAAAAGERLSIAEEVLTVADDLLEGLGPRDVRAIAALLNKKVLRRQQQESPGENADTSNAAAAAPADDDDDNYKDLHVSIVPPHKKSRGGEVREQKEQAAAPPEEVPGRQGVTDGGGGSAGRLADTYLVPMSKEQREAMQKQQQKQPGGTAAVRQAVFVPAKAFKGAMAGYAFKKGAMGVGYYLDQQQAVVAAEGKRSKVAVTLDKQPVVAALAAATAAVPVAVVKRMAGGEKKAAAADAFVKKKALVAAAAWGLPTRNKPLIPVRHSDFLTDSDDDSIDDDSGRDGGRDLDSDSERREPSPVARVGGRSKRNVVVVAARNSVLSDVAKGRGKGTTHRNGFGDGDLSDVKDIADNGGQRAIAKGRHKALPGRLRQKLKGQK</sequence>
<dbReference type="PANTHER" id="PTHR47959:SF1">
    <property type="entry name" value="ATP-DEPENDENT RNA HELICASE DBPA"/>
    <property type="match status" value="1"/>
</dbReference>
<feature type="compositionally biased region" description="Basic and acidic residues" evidence="6">
    <location>
        <begin position="19"/>
        <end position="30"/>
    </location>
</feature>
<evidence type="ECO:0000256" key="5">
    <source>
        <dbReference type="ARBA" id="ARBA00022840"/>
    </source>
</evidence>
<feature type="compositionally biased region" description="Acidic residues" evidence="6">
    <location>
        <begin position="919"/>
        <end position="928"/>
    </location>
</feature>
<dbReference type="PROSITE" id="PS51194">
    <property type="entry name" value="HELICASE_CTER"/>
    <property type="match status" value="1"/>
</dbReference>
<keyword evidence="3" id="KW-0378">Hydrolase</keyword>
<evidence type="ECO:0000313" key="10">
    <source>
        <dbReference type="Proteomes" id="UP001165090"/>
    </source>
</evidence>
<dbReference type="PROSITE" id="PS00039">
    <property type="entry name" value="DEAD_ATP_HELICASE"/>
    <property type="match status" value="1"/>
</dbReference>
<evidence type="ECO:0000256" key="1">
    <source>
        <dbReference type="ARBA" id="ARBA00006517"/>
    </source>
</evidence>
<dbReference type="InterPro" id="IPR001650">
    <property type="entry name" value="Helicase_C-like"/>
</dbReference>
<comment type="similarity">
    <text evidence="1">Belongs to the DEAD box helicase family. DDX21/DDX50 subfamily.</text>
</comment>
<dbReference type="Proteomes" id="UP001165090">
    <property type="component" value="Unassembled WGS sequence"/>
</dbReference>
<proteinExistence type="inferred from homology"/>
<keyword evidence="10" id="KW-1185">Reference proteome</keyword>
<evidence type="ECO:0000256" key="2">
    <source>
        <dbReference type="ARBA" id="ARBA00022741"/>
    </source>
</evidence>
<feature type="compositionally biased region" description="Low complexity" evidence="6">
    <location>
        <begin position="701"/>
        <end position="712"/>
    </location>
</feature>
<organism evidence="9 10">
    <name type="scientific">Volvox africanus</name>
    <dbReference type="NCBI Taxonomy" id="51714"/>
    <lineage>
        <taxon>Eukaryota</taxon>
        <taxon>Viridiplantae</taxon>
        <taxon>Chlorophyta</taxon>
        <taxon>core chlorophytes</taxon>
        <taxon>Chlorophyceae</taxon>
        <taxon>CS clade</taxon>
        <taxon>Chlamydomonadales</taxon>
        <taxon>Volvocaceae</taxon>
        <taxon>Volvox</taxon>
    </lineage>
</organism>
<feature type="domain" description="Helicase C-terminal" evidence="8">
    <location>
        <begin position="449"/>
        <end position="602"/>
    </location>
</feature>
<feature type="region of interest" description="Disordered" evidence="6">
    <location>
        <begin position="692"/>
        <end position="770"/>
    </location>
</feature>
<evidence type="ECO:0000313" key="9">
    <source>
        <dbReference type="EMBL" id="GLI64681.1"/>
    </source>
</evidence>
<accession>A0ABQ5S4A0</accession>
<reference evidence="9 10" key="1">
    <citation type="journal article" date="2023" name="IScience">
        <title>Expanded male sex-determining region conserved during the evolution of homothallism in the green alga Volvox.</title>
        <authorList>
            <person name="Yamamoto K."/>
            <person name="Matsuzaki R."/>
            <person name="Mahakham W."/>
            <person name="Heman W."/>
            <person name="Sekimoto H."/>
            <person name="Kawachi M."/>
            <person name="Minakuchi Y."/>
            <person name="Toyoda A."/>
            <person name="Nozaki H."/>
        </authorList>
    </citation>
    <scope>NUCLEOTIDE SEQUENCE [LARGE SCALE GENOMIC DNA]</scope>
    <source>
        <strain evidence="9 10">NIES-4468</strain>
    </source>
</reference>
<dbReference type="InterPro" id="IPR014001">
    <property type="entry name" value="Helicase_ATP-bd"/>
</dbReference>
<dbReference type="Pfam" id="PF00271">
    <property type="entry name" value="Helicase_C"/>
    <property type="match status" value="1"/>
</dbReference>
<feature type="compositionally biased region" description="Low complexity" evidence="6">
    <location>
        <begin position="355"/>
        <end position="364"/>
    </location>
</feature>
<feature type="compositionally biased region" description="Low complexity" evidence="6">
    <location>
        <begin position="86"/>
        <end position="99"/>
    </location>
</feature>
<feature type="region of interest" description="Disordered" evidence="6">
    <location>
        <begin position="914"/>
        <end position="958"/>
    </location>
</feature>
<dbReference type="Pfam" id="PF00270">
    <property type="entry name" value="DEAD"/>
    <property type="match status" value="1"/>
</dbReference>
<dbReference type="PANTHER" id="PTHR47959">
    <property type="entry name" value="ATP-DEPENDENT RNA HELICASE RHLE-RELATED"/>
    <property type="match status" value="1"/>
</dbReference>
<dbReference type="PROSITE" id="PS51192">
    <property type="entry name" value="HELICASE_ATP_BIND_1"/>
    <property type="match status" value="1"/>
</dbReference>
<protein>
    <submittedName>
        <fullName evidence="9">Uncharacterized protein</fullName>
    </submittedName>
</protein>
<feature type="region of interest" description="Disordered" evidence="6">
    <location>
        <begin position="355"/>
        <end position="374"/>
    </location>
</feature>
<comment type="caution">
    <text evidence="9">The sequence shown here is derived from an EMBL/GenBank/DDBJ whole genome shotgun (WGS) entry which is preliminary data.</text>
</comment>
<dbReference type="CDD" id="cd00268">
    <property type="entry name" value="DEADc"/>
    <property type="match status" value="1"/>
</dbReference>
<evidence type="ECO:0000259" key="7">
    <source>
        <dbReference type="PROSITE" id="PS51192"/>
    </source>
</evidence>
<dbReference type="EMBL" id="BSDZ01000020">
    <property type="protein sequence ID" value="GLI64681.1"/>
    <property type="molecule type" value="Genomic_DNA"/>
</dbReference>
<keyword evidence="5" id="KW-0067">ATP-binding</keyword>
<feature type="domain" description="Helicase ATP-binding" evidence="7">
    <location>
        <begin position="199"/>
        <end position="420"/>
    </location>
</feature>
<dbReference type="InterPro" id="IPR000629">
    <property type="entry name" value="RNA-helicase_DEAD-box_CS"/>
</dbReference>
<feature type="compositionally biased region" description="Basic and acidic residues" evidence="6">
    <location>
        <begin position="929"/>
        <end position="947"/>
    </location>
</feature>